<dbReference type="AlphaFoldDB" id="A0AAP0QKY5"/>
<dbReference type="PANTHER" id="PTHR36766:SF40">
    <property type="entry name" value="DISEASE RESISTANCE PROTEIN RGA3"/>
    <property type="match status" value="1"/>
</dbReference>
<proteinExistence type="predicted"/>
<keyword evidence="1" id="KW-0611">Plant defense</keyword>
<gene>
    <name evidence="2" type="ORF">WN944_003234</name>
</gene>
<name>A0AAP0QKY5_9ROSI</name>
<dbReference type="Proteomes" id="UP001428341">
    <property type="component" value="Unassembled WGS sequence"/>
</dbReference>
<dbReference type="PANTHER" id="PTHR36766">
    <property type="entry name" value="PLANT BROAD-SPECTRUM MILDEW RESISTANCE PROTEIN RPW8"/>
    <property type="match status" value="1"/>
</dbReference>
<sequence length="593" mass="67060">MDTVKSVGPEFYGNSCSVPFPSLETLCFQDMQGWEEWIPCGSGREGFPKLRMLFLVRCSKLQGSLPERLTLLETLAIKSCEQLLVTIHCLPALRELQMDGCKRVVFSSPIDLSSLKSVVLRRMPGLFEKGLPKLANLKIGYGREQTYLWQRWQSETRLLQDISSLKRLQISGCPQIFSLVTEEVHDQQQPELQCRLELSHCEDLTKLPQALLTLTALREMRIDGCASLVSFSQASLPSQLRKIIISSCGVVESLPEAWRHNSDSSLQILNIRLCGSLVSFPEVALPSQLRAVRFIECKALESLPEAWMKNSNTSLESLKFKRCDSLTYIARIQLSPSLKRLIIKWCPNLRTLTMKQDISRSSSGSTSRTPFSSENELPATLEHLEVTHCSNLAFLSWNGNLPRALKYLYVKDCSKLESLAERLDNTSLEEITISCLENLKSLPDEDGFPTNLQSLVVDDLKISKPLFEWGLDRFACLRELRIRGGCPDLVSSPWFPASLTQLGISDMPTLKCLSSVGENLTSLETLDLSNCPKLKYFSKQGLPKSLLRLGIDDCPLMEKRWIKADYPYTFATRYWPMITHIPCVIVNGRFVYQ</sequence>
<dbReference type="SUPFAM" id="SSF52058">
    <property type="entry name" value="L domain-like"/>
    <property type="match status" value="2"/>
</dbReference>
<dbReference type="GO" id="GO:0006952">
    <property type="term" value="P:defense response"/>
    <property type="evidence" value="ECO:0007669"/>
    <property type="project" value="UniProtKB-KW"/>
</dbReference>
<dbReference type="Gene3D" id="3.80.10.10">
    <property type="entry name" value="Ribonuclease Inhibitor"/>
    <property type="match status" value="4"/>
</dbReference>
<reference evidence="2 3" key="1">
    <citation type="submission" date="2024-05" db="EMBL/GenBank/DDBJ databases">
        <title>Haplotype-resolved chromosome-level genome assembly of Huyou (Citrus changshanensis).</title>
        <authorList>
            <person name="Miao C."/>
            <person name="Chen W."/>
            <person name="Wu Y."/>
            <person name="Wang L."/>
            <person name="Zhao S."/>
            <person name="Grierson D."/>
            <person name="Xu C."/>
            <person name="Chen K."/>
        </authorList>
    </citation>
    <scope>NUCLEOTIDE SEQUENCE [LARGE SCALE GENOMIC DNA]</scope>
    <source>
        <strain evidence="2">01-14</strain>
        <tissue evidence="2">Leaf</tissue>
    </source>
</reference>
<evidence type="ECO:0000313" key="3">
    <source>
        <dbReference type="Proteomes" id="UP001428341"/>
    </source>
</evidence>
<protein>
    <submittedName>
        <fullName evidence="2">Uncharacterized protein</fullName>
    </submittedName>
</protein>
<dbReference type="EMBL" id="JBCGBO010000006">
    <property type="protein sequence ID" value="KAK9192541.1"/>
    <property type="molecule type" value="Genomic_DNA"/>
</dbReference>
<accession>A0AAP0QKY5</accession>
<evidence type="ECO:0000256" key="1">
    <source>
        <dbReference type="ARBA" id="ARBA00022821"/>
    </source>
</evidence>
<comment type="caution">
    <text evidence="2">The sequence shown here is derived from an EMBL/GenBank/DDBJ whole genome shotgun (WGS) entry which is preliminary data.</text>
</comment>
<organism evidence="2 3">
    <name type="scientific">Citrus x changshan-huyou</name>
    <dbReference type="NCBI Taxonomy" id="2935761"/>
    <lineage>
        <taxon>Eukaryota</taxon>
        <taxon>Viridiplantae</taxon>
        <taxon>Streptophyta</taxon>
        <taxon>Embryophyta</taxon>
        <taxon>Tracheophyta</taxon>
        <taxon>Spermatophyta</taxon>
        <taxon>Magnoliopsida</taxon>
        <taxon>eudicotyledons</taxon>
        <taxon>Gunneridae</taxon>
        <taxon>Pentapetalae</taxon>
        <taxon>rosids</taxon>
        <taxon>malvids</taxon>
        <taxon>Sapindales</taxon>
        <taxon>Rutaceae</taxon>
        <taxon>Aurantioideae</taxon>
        <taxon>Citrus</taxon>
    </lineage>
</organism>
<evidence type="ECO:0000313" key="2">
    <source>
        <dbReference type="EMBL" id="KAK9192541.1"/>
    </source>
</evidence>
<keyword evidence="3" id="KW-1185">Reference proteome</keyword>
<dbReference type="InterPro" id="IPR032675">
    <property type="entry name" value="LRR_dom_sf"/>
</dbReference>